<feature type="domain" description="EF-hand" evidence="3">
    <location>
        <begin position="94"/>
        <end position="129"/>
    </location>
</feature>
<protein>
    <recommendedName>
        <fullName evidence="3">EF-hand domain-containing protein</fullName>
    </recommendedName>
</protein>
<dbReference type="PROSITE" id="PS50222">
    <property type="entry name" value="EF_HAND_2"/>
    <property type="match status" value="2"/>
</dbReference>
<keyword evidence="1" id="KW-0677">Repeat</keyword>
<dbReference type="InterPro" id="IPR002048">
    <property type="entry name" value="EF_hand_dom"/>
</dbReference>
<dbReference type="PROSITE" id="PS00018">
    <property type="entry name" value="EF_HAND_1"/>
    <property type="match status" value="1"/>
</dbReference>
<keyword evidence="5" id="KW-1185">Reference proteome</keyword>
<dbReference type="PANTHER" id="PTHR23049">
    <property type="entry name" value="MYOSIN REGULATORY LIGHT CHAIN 2"/>
    <property type="match status" value="1"/>
</dbReference>
<gene>
    <name evidence="4" type="ORF">V9T40_014464</name>
</gene>
<evidence type="ECO:0000256" key="2">
    <source>
        <dbReference type="ARBA" id="ARBA00022837"/>
    </source>
</evidence>
<dbReference type="Gene3D" id="1.10.238.10">
    <property type="entry name" value="EF-hand"/>
    <property type="match status" value="2"/>
</dbReference>
<proteinExistence type="predicted"/>
<comment type="caution">
    <text evidence="4">The sequence shown here is derived from an EMBL/GenBank/DDBJ whole genome shotgun (WGS) entry which is preliminary data.</text>
</comment>
<evidence type="ECO:0000313" key="5">
    <source>
        <dbReference type="Proteomes" id="UP001367676"/>
    </source>
</evidence>
<feature type="domain" description="EF-hand" evidence="3">
    <location>
        <begin position="1"/>
        <end position="25"/>
    </location>
</feature>
<dbReference type="SUPFAM" id="SSF47473">
    <property type="entry name" value="EF-hand"/>
    <property type="match status" value="1"/>
</dbReference>
<keyword evidence="2" id="KW-0106">Calcium</keyword>
<organism evidence="4 5">
    <name type="scientific">Parthenolecanium corni</name>
    <dbReference type="NCBI Taxonomy" id="536013"/>
    <lineage>
        <taxon>Eukaryota</taxon>
        <taxon>Metazoa</taxon>
        <taxon>Ecdysozoa</taxon>
        <taxon>Arthropoda</taxon>
        <taxon>Hexapoda</taxon>
        <taxon>Insecta</taxon>
        <taxon>Pterygota</taxon>
        <taxon>Neoptera</taxon>
        <taxon>Paraneoptera</taxon>
        <taxon>Hemiptera</taxon>
        <taxon>Sternorrhyncha</taxon>
        <taxon>Coccoidea</taxon>
        <taxon>Coccidae</taxon>
        <taxon>Parthenolecanium</taxon>
    </lineage>
</organism>
<dbReference type="InterPro" id="IPR050403">
    <property type="entry name" value="Myosin_RLC"/>
</dbReference>
<sequence length="130" mass="14164">MMDKDQDGILGKEDLRATWDQVGKLATDAELDAMLEEATGPVNFTQLLTLFASRMGGGADDDATVREAFMAFDDNGKIDSKVLKHALSSWGDKFTPKEVADALDSMDIDKQGFINTEDVIQMLLSGGDEE</sequence>
<dbReference type="InterPro" id="IPR011992">
    <property type="entry name" value="EF-hand-dom_pair"/>
</dbReference>
<evidence type="ECO:0000259" key="3">
    <source>
        <dbReference type="PROSITE" id="PS50222"/>
    </source>
</evidence>
<evidence type="ECO:0000313" key="4">
    <source>
        <dbReference type="EMBL" id="KAK7571992.1"/>
    </source>
</evidence>
<dbReference type="EMBL" id="JBBCAQ010000038">
    <property type="protein sequence ID" value="KAK7571992.1"/>
    <property type="molecule type" value="Genomic_DNA"/>
</dbReference>
<reference evidence="4 5" key="1">
    <citation type="submission" date="2024-03" db="EMBL/GenBank/DDBJ databases">
        <title>Adaptation during the transition from Ophiocordyceps entomopathogen to insect associate is accompanied by gene loss and intensified selection.</title>
        <authorList>
            <person name="Ward C.M."/>
            <person name="Onetto C.A."/>
            <person name="Borneman A.R."/>
        </authorList>
    </citation>
    <scope>NUCLEOTIDE SEQUENCE [LARGE SCALE GENOMIC DNA]</scope>
    <source>
        <strain evidence="4">AWRI1</strain>
        <tissue evidence="4">Single Adult Female</tissue>
    </source>
</reference>
<evidence type="ECO:0000256" key="1">
    <source>
        <dbReference type="ARBA" id="ARBA00022737"/>
    </source>
</evidence>
<accession>A0AAN9XX17</accession>
<dbReference type="AlphaFoldDB" id="A0AAN9XX17"/>
<dbReference type="Proteomes" id="UP001367676">
    <property type="component" value="Unassembled WGS sequence"/>
</dbReference>
<dbReference type="GO" id="GO:0005509">
    <property type="term" value="F:calcium ion binding"/>
    <property type="evidence" value="ECO:0007669"/>
    <property type="project" value="InterPro"/>
</dbReference>
<dbReference type="FunFam" id="1.10.238.10:FF:000001">
    <property type="entry name" value="Calmodulin 1"/>
    <property type="match status" value="1"/>
</dbReference>
<name>A0AAN9XX17_9HEMI</name>
<dbReference type="InterPro" id="IPR018247">
    <property type="entry name" value="EF_Hand_1_Ca_BS"/>
</dbReference>